<dbReference type="EMBL" id="FORT01000010">
    <property type="protein sequence ID" value="SFK21840.1"/>
    <property type="molecule type" value="Genomic_DNA"/>
</dbReference>
<dbReference type="STRING" id="1884381.SAMN05518846_11032"/>
<dbReference type="SMART" id="SM00481">
    <property type="entry name" value="POLIIIAc"/>
    <property type="match status" value="1"/>
</dbReference>
<dbReference type="CDD" id="cd07438">
    <property type="entry name" value="PHP_HisPPase_AMP"/>
    <property type="match status" value="1"/>
</dbReference>
<dbReference type="Proteomes" id="UP000198915">
    <property type="component" value="Unassembled WGS sequence"/>
</dbReference>
<feature type="domain" description="Polymerase/histidinol phosphatase N-terminal" evidence="1">
    <location>
        <begin position="2"/>
        <end position="67"/>
    </location>
</feature>
<proteinExistence type="predicted"/>
<dbReference type="InterPro" id="IPR004013">
    <property type="entry name" value="PHP_dom"/>
</dbReference>
<organism evidence="2 3">
    <name type="scientific">Brevibacillus centrosporus</name>
    <dbReference type="NCBI Taxonomy" id="54910"/>
    <lineage>
        <taxon>Bacteria</taxon>
        <taxon>Bacillati</taxon>
        <taxon>Bacillota</taxon>
        <taxon>Bacilli</taxon>
        <taxon>Bacillales</taxon>
        <taxon>Paenibacillaceae</taxon>
        <taxon>Brevibacillus</taxon>
    </lineage>
</organism>
<gene>
    <name evidence="2" type="ORF">SAMN05518846_11032</name>
</gene>
<dbReference type="RefSeq" id="WP_092270560.1">
    <property type="nucleotide sequence ID" value="NZ_FORT01000010.1"/>
</dbReference>
<dbReference type="GO" id="GO:0035312">
    <property type="term" value="F:5'-3' DNA exonuclease activity"/>
    <property type="evidence" value="ECO:0007669"/>
    <property type="project" value="TreeGrafter"/>
</dbReference>
<dbReference type="Gene3D" id="1.10.150.650">
    <property type="match status" value="1"/>
</dbReference>
<dbReference type="GO" id="GO:0004534">
    <property type="term" value="F:5'-3' RNA exonuclease activity"/>
    <property type="evidence" value="ECO:0007669"/>
    <property type="project" value="TreeGrafter"/>
</dbReference>
<dbReference type="Gene3D" id="3.20.20.140">
    <property type="entry name" value="Metal-dependent hydrolases"/>
    <property type="match status" value="1"/>
</dbReference>
<reference evidence="3" key="1">
    <citation type="submission" date="2016-10" db="EMBL/GenBank/DDBJ databases">
        <authorList>
            <person name="Varghese N."/>
            <person name="Submissions S."/>
        </authorList>
    </citation>
    <scope>NUCLEOTIDE SEQUENCE [LARGE SCALE GENOMIC DNA]</scope>
    <source>
        <strain evidence="3">OK042</strain>
    </source>
</reference>
<dbReference type="Pfam" id="PF02811">
    <property type="entry name" value="PHP"/>
    <property type="match status" value="1"/>
</dbReference>
<evidence type="ECO:0000259" key="1">
    <source>
        <dbReference type="SMART" id="SM00481"/>
    </source>
</evidence>
<dbReference type="AlphaFoldDB" id="A0A1I3XQM9"/>
<accession>A0A1I3XQM9</accession>
<protein>
    <recommendedName>
        <fullName evidence="1">Polymerase/histidinol phosphatase N-terminal domain-containing protein</fullName>
    </recommendedName>
</protein>
<dbReference type="InterPro" id="IPR003141">
    <property type="entry name" value="Pol/His_phosphatase_N"/>
</dbReference>
<name>A0A1I3XQM9_9BACL</name>
<sequence>MMDLHMHTTASDGRMSPTELLAEAKSRDVSHIAITDHDTIDGYLKAREEARQLGIRIVPGIEWNTDGPEDELHILGYGFDISDSRLLHLMDKRQQERIEWVSEIVERCNRLGMSITTQECLERAKGSVIVRTHIAEALLARGYGSSVQGLFDSYLRKGAVAYVPRPFFSARDAIEYTHECGGIAVLAHPGIYSFEVKLASLLDYGLDGIEVYYSRHSAAQMAFWEREAKKHHLIRSGGSDFHGHGSRNPYPVGSVAIPAEVKEWWACCMFPRH</sequence>
<evidence type="ECO:0000313" key="2">
    <source>
        <dbReference type="EMBL" id="SFK21840.1"/>
    </source>
</evidence>
<evidence type="ECO:0000313" key="3">
    <source>
        <dbReference type="Proteomes" id="UP000198915"/>
    </source>
</evidence>
<dbReference type="InterPro" id="IPR052018">
    <property type="entry name" value="PHP_domain"/>
</dbReference>
<dbReference type="PANTHER" id="PTHR42924:SF3">
    <property type="entry name" value="POLYMERASE_HISTIDINOL PHOSPHATASE N-TERMINAL DOMAIN-CONTAINING PROTEIN"/>
    <property type="match status" value="1"/>
</dbReference>
<dbReference type="SUPFAM" id="SSF89550">
    <property type="entry name" value="PHP domain-like"/>
    <property type="match status" value="1"/>
</dbReference>
<dbReference type="PANTHER" id="PTHR42924">
    <property type="entry name" value="EXONUCLEASE"/>
    <property type="match status" value="1"/>
</dbReference>
<dbReference type="InterPro" id="IPR016195">
    <property type="entry name" value="Pol/histidinol_Pase-like"/>
</dbReference>
<keyword evidence="3" id="KW-1185">Reference proteome</keyword>